<accession>A0A158C9U6</accession>
<keyword evidence="2" id="KW-1185">Reference proteome</keyword>
<proteinExistence type="predicted"/>
<name>A0A158C9U6_9BURK</name>
<protein>
    <submittedName>
        <fullName evidence="1">Uncharacterized protein</fullName>
    </submittedName>
</protein>
<reference evidence="1" key="1">
    <citation type="submission" date="2016-01" db="EMBL/GenBank/DDBJ databases">
        <authorList>
            <person name="Peeters C."/>
        </authorList>
    </citation>
    <scope>NUCLEOTIDE SEQUENCE</scope>
    <source>
        <strain evidence="1">LMG 29320</strain>
    </source>
</reference>
<comment type="caution">
    <text evidence="1">The sequence shown here is derived from an EMBL/GenBank/DDBJ whole genome shotgun (WGS) entry which is preliminary data.</text>
</comment>
<evidence type="ECO:0000313" key="1">
    <source>
        <dbReference type="EMBL" id="SAK79123.1"/>
    </source>
</evidence>
<sequence length="37" mass="4283">MRYIGTTPYVNASKDWTDIAHKHGVNRFVDEQRGLCC</sequence>
<dbReference type="AlphaFoldDB" id="A0A158C9U6"/>
<dbReference type="EMBL" id="FCNX02000009">
    <property type="protein sequence ID" value="SAK79123.1"/>
    <property type="molecule type" value="Genomic_DNA"/>
</dbReference>
<gene>
    <name evidence="1" type="ORF">AWB77_03843</name>
</gene>
<evidence type="ECO:0000313" key="2">
    <source>
        <dbReference type="Proteomes" id="UP000054903"/>
    </source>
</evidence>
<dbReference type="Proteomes" id="UP000054903">
    <property type="component" value="Unassembled WGS sequence"/>
</dbReference>
<organism evidence="1 2">
    <name type="scientific">Caballeronia fortuita</name>
    <dbReference type="NCBI Taxonomy" id="1777138"/>
    <lineage>
        <taxon>Bacteria</taxon>
        <taxon>Pseudomonadati</taxon>
        <taxon>Pseudomonadota</taxon>
        <taxon>Betaproteobacteria</taxon>
        <taxon>Burkholderiales</taxon>
        <taxon>Burkholderiaceae</taxon>
        <taxon>Caballeronia</taxon>
    </lineage>
</organism>